<dbReference type="PROSITE" id="PS50206">
    <property type="entry name" value="RHODANESE_3"/>
    <property type="match status" value="1"/>
</dbReference>
<dbReference type="CDD" id="cd00158">
    <property type="entry name" value="RHOD"/>
    <property type="match status" value="1"/>
</dbReference>
<dbReference type="RefSeq" id="WP_251839775.1">
    <property type="nucleotide sequence ID" value="NZ_JACSPO010000005.1"/>
</dbReference>
<dbReference type="SUPFAM" id="SSF69572">
    <property type="entry name" value="Activating enzymes of the ubiquitin-like proteins"/>
    <property type="match status" value="1"/>
</dbReference>
<dbReference type="CDD" id="cd00757">
    <property type="entry name" value="ThiF_MoeB_HesA_family"/>
    <property type="match status" value="1"/>
</dbReference>
<gene>
    <name evidence="2" type="ORF">H9624_10030</name>
</gene>
<dbReference type="Pfam" id="PF00899">
    <property type="entry name" value="ThiF"/>
    <property type="match status" value="1"/>
</dbReference>
<accession>A0ABR8Z2U6</accession>
<dbReference type="EMBL" id="JACSPO010000005">
    <property type="protein sequence ID" value="MBD8062663.1"/>
    <property type="molecule type" value="Genomic_DNA"/>
</dbReference>
<dbReference type="InterPro" id="IPR001763">
    <property type="entry name" value="Rhodanese-like_dom"/>
</dbReference>
<organism evidence="2 3">
    <name type="scientific">Oceanitalea stevensii</name>
    <dbReference type="NCBI Taxonomy" id="2763072"/>
    <lineage>
        <taxon>Bacteria</taxon>
        <taxon>Bacillati</taxon>
        <taxon>Actinomycetota</taxon>
        <taxon>Actinomycetes</taxon>
        <taxon>Micrococcales</taxon>
        <taxon>Bogoriellaceae</taxon>
        <taxon>Georgenia</taxon>
    </lineage>
</organism>
<dbReference type="InterPro" id="IPR000594">
    <property type="entry name" value="ThiF_NAD_FAD-bd"/>
</dbReference>
<dbReference type="SMART" id="SM00450">
    <property type="entry name" value="RHOD"/>
    <property type="match status" value="1"/>
</dbReference>
<dbReference type="SUPFAM" id="SSF52821">
    <property type="entry name" value="Rhodanese/Cell cycle control phosphatase"/>
    <property type="match status" value="1"/>
</dbReference>
<dbReference type="PANTHER" id="PTHR10953">
    <property type="entry name" value="UBIQUITIN-ACTIVATING ENZYME E1"/>
    <property type="match status" value="1"/>
</dbReference>
<evidence type="ECO:0000259" key="1">
    <source>
        <dbReference type="PROSITE" id="PS50206"/>
    </source>
</evidence>
<protein>
    <submittedName>
        <fullName evidence="2">ThiF family adenylyltransferase</fullName>
    </submittedName>
</protein>
<dbReference type="PANTHER" id="PTHR10953:SF102">
    <property type="entry name" value="ADENYLYLTRANSFERASE AND SULFURTRANSFERASE MOCS3"/>
    <property type="match status" value="1"/>
</dbReference>
<dbReference type="Proteomes" id="UP000661894">
    <property type="component" value="Unassembled WGS sequence"/>
</dbReference>
<dbReference type="InterPro" id="IPR045886">
    <property type="entry name" value="ThiF/MoeB/HesA"/>
</dbReference>
<keyword evidence="3" id="KW-1185">Reference proteome</keyword>
<proteinExistence type="predicted"/>
<comment type="caution">
    <text evidence="2">The sequence shown here is derived from an EMBL/GenBank/DDBJ whole genome shotgun (WGS) entry which is preliminary data.</text>
</comment>
<reference evidence="2 3" key="1">
    <citation type="submission" date="2020-08" db="EMBL/GenBank/DDBJ databases">
        <title>A Genomic Blueprint of the Chicken Gut Microbiome.</title>
        <authorList>
            <person name="Gilroy R."/>
            <person name="Ravi A."/>
            <person name="Getino M."/>
            <person name="Pursley I."/>
            <person name="Horton D.L."/>
            <person name="Alikhan N.-F."/>
            <person name="Baker D."/>
            <person name="Gharbi K."/>
            <person name="Hall N."/>
            <person name="Watson M."/>
            <person name="Adriaenssens E.M."/>
            <person name="Foster-Nyarko E."/>
            <person name="Jarju S."/>
            <person name="Secka A."/>
            <person name="Antonio M."/>
            <person name="Oren A."/>
            <person name="Chaudhuri R."/>
            <person name="La Ragione R.M."/>
            <person name="Hildebrand F."/>
            <person name="Pallen M.J."/>
        </authorList>
    </citation>
    <scope>NUCLEOTIDE SEQUENCE [LARGE SCALE GENOMIC DNA]</scope>
    <source>
        <strain evidence="2 3">Sa1BUA1</strain>
    </source>
</reference>
<keyword evidence="2" id="KW-0808">Transferase</keyword>
<sequence>MPLPPLVPPGPPLEREQVLRYSRHLLLEQLGELGQRRLRAARVLVMGAGGLGSPILHYLAAAGVGHVGIVDDDVVEATNLQRQVLHTTADVGRPKVDSAAEHVRALNDDVAVTRHHLRLDATNAREVIGGYDLVLDGTDNFPTRYLVADVCADLGLPLVWGSILRFDAQVAVFWSRPPRDAGYPAVTLRDLFPAPPPPGATPSCGQAGVLGAMCGQVGSLMAAEAVKLVTGVGEPLLGRVAVLDVLAARWSELPLRPQPRPLVPSSRAELGYDPLGLPVTAHAAAVLAAEPEPAADETGPTLTARDLAARLAARERGDDHFVLLDVREPTERAIVQIPGAVTVPLERLVADPLAAAAVGVEPGTAVVVHCLSGGRSAQAQRILLGAGYTDVTNLDGGVRAWVADVDPSLPVY</sequence>
<dbReference type="InterPro" id="IPR035985">
    <property type="entry name" value="Ubiquitin-activating_enz"/>
</dbReference>
<feature type="domain" description="Rhodanese" evidence="1">
    <location>
        <begin position="317"/>
        <end position="410"/>
    </location>
</feature>
<dbReference type="Gene3D" id="3.40.50.720">
    <property type="entry name" value="NAD(P)-binding Rossmann-like Domain"/>
    <property type="match status" value="1"/>
</dbReference>
<evidence type="ECO:0000313" key="2">
    <source>
        <dbReference type="EMBL" id="MBD8062663.1"/>
    </source>
</evidence>
<name>A0ABR8Z2U6_9MICO</name>
<dbReference type="Pfam" id="PF00581">
    <property type="entry name" value="Rhodanese"/>
    <property type="match status" value="1"/>
</dbReference>
<dbReference type="Gene3D" id="3.40.250.10">
    <property type="entry name" value="Rhodanese-like domain"/>
    <property type="match status" value="1"/>
</dbReference>
<dbReference type="InterPro" id="IPR036873">
    <property type="entry name" value="Rhodanese-like_dom_sf"/>
</dbReference>
<evidence type="ECO:0000313" key="3">
    <source>
        <dbReference type="Proteomes" id="UP000661894"/>
    </source>
</evidence>
<keyword evidence="2" id="KW-0548">Nucleotidyltransferase</keyword>
<dbReference type="GO" id="GO:0016779">
    <property type="term" value="F:nucleotidyltransferase activity"/>
    <property type="evidence" value="ECO:0007669"/>
    <property type="project" value="UniProtKB-KW"/>
</dbReference>